<keyword evidence="2" id="KW-1185">Reference proteome</keyword>
<organism evidence="1 2">
    <name type="scientific">Ceratitis capitata</name>
    <name type="common">Mediterranean fruit fly</name>
    <name type="synonym">Tephritis capitata</name>
    <dbReference type="NCBI Taxonomy" id="7213"/>
    <lineage>
        <taxon>Eukaryota</taxon>
        <taxon>Metazoa</taxon>
        <taxon>Ecdysozoa</taxon>
        <taxon>Arthropoda</taxon>
        <taxon>Hexapoda</taxon>
        <taxon>Insecta</taxon>
        <taxon>Pterygota</taxon>
        <taxon>Neoptera</taxon>
        <taxon>Endopterygota</taxon>
        <taxon>Diptera</taxon>
        <taxon>Brachycera</taxon>
        <taxon>Muscomorpha</taxon>
        <taxon>Tephritoidea</taxon>
        <taxon>Tephritidae</taxon>
        <taxon>Ceratitis</taxon>
        <taxon>Ceratitis</taxon>
    </lineage>
</organism>
<dbReference type="Proteomes" id="UP000606786">
    <property type="component" value="Unassembled WGS sequence"/>
</dbReference>
<dbReference type="AlphaFoldDB" id="A0A811UV32"/>
<sequence>MAMRNGVAAAGGMGRVVALAVVDRHQLRLRAWARAILLRVSVEKSRQYRRAMTTRRIPVRGVARSIRVNQIRVAVVHISDSGGGGGYYFCSFRSTNVVKIYLFCSELELNK</sequence>
<reference evidence="1" key="1">
    <citation type="submission" date="2020-11" db="EMBL/GenBank/DDBJ databases">
        <authorList>
            <person name="Whitehead M."/>
        </authorList>
    </citation>
    <scope>NUCLEOTIDE SEQUENCE</scope>
    <source>
        <strain evidence="1">EGII</strain>
    </source>
</reference>
<comment type="caution">
    <text evidence="1">The sequence shown here is derived from an EMBL/GenBank/DDBJ whole genome shotgun (WGS) entry which is preliminary data.</text>
</comment>
<gene>
    <name evidence="1" type="ORF">CCAP1982_LOCUS11040</name>
</gene>
<proteinExistence type="predicted"/>
<evidence type="ECO:0000313" key="2">
    <source>
        <dbReference type="Proteomes" id="UP000606786"/>
    </source>
</evidence>
<protein>
    <submittedName>
        <fullName evidence="1">(Mediterranean fruit fly) hypothetical protein</fullName>
    </submittedName>
</protein>
<name>A0A811UV32_CERCA</name>
<evidence type="ECO:0000313" key="1">
    <source>
        <dbReference type="EMBL" id="CAD7002551.1"/>
    </source>
</evidence>
<accession>A0A811UV32</accession>
<dbReference type="EMBL" id="CAJHJT010000034">
    <property type="protein sequence ID" value="CAD7002551.1"/>
    <property type="molecule type" value="Genomic_DNA"/>
</dbReference>